<accession>A0AAU9CED6</accession>
<gene>
    <name evidence="1" type="ORF">MIT9_P0928</name>
</gene>
<proteinExistence type="predicted"/>
<organism evidence="1 2">
    <name type="scientific">Methylomarinovum caldicuralii</name>
    <dbReference type="NCBI Taxonomy" id="438856"/>
    <lineage>
        <taxon>Bacteria</taxon>
        <taxon>Pseudomonadati</taxon>
        <taxon>Pseudomonadota</taxon>
        <taxon>Gammaproteobacteria</taxon>
        <taxon>Methylococcales</taxon>
        <taxon>Methylothermaceae</taxon>
        <taxon>Methylomarinovum</taxon>
    </lineage>
</organism>
<reference evidence="2" key="1">
    <citation type="journal article" date="2024" name="Int. J. Syst. Evol. Microbiol.">
        <title>Methylomarinovum tepidoasis sp. nov., a moderately thermophilic methanotroph of the family Methylothermaceae isolated from a deep-sea hydrothermal field.</title>
        <authorList>
            <person name="Hirayama H."/>
            <person name="Takaki Y."/>
            <person name="Abe M."/>
            <person name="Miyazaki M."/>
            <person name="Uematsu K."/>
            <person name="Matsui Y."/>
            <person name="Takai K."/>
        </authorList>
    </citation>
    <scope>NUCLEOTIDE SEQUENCE [LARGE SCALE GENOMIC DNA]</scope>
    <source>
        <strain evidence="2">IT-9</strain>
    </source>
</reference>
<keyword evidence="2" id="KW-1185">Reference proteome</keyword>
<evidence type="ECO:0000313" key="1">
    <source>
        <dbReference type="EMBL" id="BCX81350.1"/>
    </source>
</evidence>
<name>A0AAU9CED6_9GAMM</name>
<dbReference type="KEGG" id="mcau:MIT9_P0928"/>
<sequence>MVVDTGILHQGPFQILAAAEAGGFEDLGDPTVETFDHAVGLRVFGWDEAVLDAMALAGLVEKVTAGRFAFPGGAEAVGELLTPSLGFAPSGPAARSKSAPGGFVFAVVGQDLGDFEGSLGDQAVEEGGGDLGFLGGMDFQVDPATGPVDGDEEVTAPSLIGHLGQVLDVDVDKPGLVVLEAFLFGLGGGVLPFLGSDQFLEIGDPMAAQQPVQSRAGHLGMDEAVNDRQQVVQGQQQGFAQTDHDRFLLRGQGGMDAMGPVRGVLDRIALAPLADGMTMNAVFPGQDRGRQIGVLDLPADLRGGAGFLVKTDDHNFLLVRQA</sequence>
<dbReference type="EMBL" id="AP024714">
    <property type="protein sequence ID" value="BCX81350.1"/>
    <property type="molecule type" value="Genomic_DNA"/>
</dbReference>
<evidence type="ECO:0000313" key="2">
    <source>
        <dbReference type="Proteomes" id="UP001321825"/>
    </source>
</evidence>
<dbReference type="Proteomes" id="UP001321825">
    <property type="component" value="Chromosome"/>
</dbReference>
<dbReference type="AlphaFoldDB" id="A0AAU9CED6"/>
<protein>
    <submittedName>
        <fullName evidence="1">Uncharacterized protein</fullName>
    </submittedName>
</protein>